<dbReference type="EMBL" id="SRLO01013330">
    <property type="protein sequence ID" value="TNN25137.1"/>
    <property type="molecule type" value="Genomic_DNA"/>
</dbReference>
<gene>
    <name evidence="2" type="ORF">EYF80_064735</name>
</gene>
<protein>
    <submittedName>
        <fullName evidence="2">Uncharacterized protein</fullName>
    </submittedName>
</protein>
<proteinExistence type="predicted"/>
<sequence length="125" mass="13965">MLEIRHASFIPRTTTSRRGGNRFGTSGRQINPLKFRPDPPLVAACLQYTNGSAPPDLYDSCVLVRRRRRRPPPPADPLDRALLTEHTKEITWSRCGSLRKPARVVETLIVTHGVGVASRRPCVVT</sequence>
<organism evidence="2 3">
    <name type="scientific">Liparis tanakae</name>
    <name type="common">Tanaka's snailfish</name>
    <dbReference type="NCBI Taxonomy" id="230148"/>
    <lineage>
        <taxon>Eukaryota</taxon>
        <taxon>Metazoa</taxon>
        <taxon>Chordata</taxon>
        <taxon>Craniata</taxon>
        <taxon>Vertebrata</taxon>
        <taxon>Euteleostomi</taxon>
        <taxon>Actinopterygii</taxon>
        <taxon>Neopterygii</taxon>
        <taxon>Teleostei</taxon>
        <taxon>Neoteleostei</taxon>
        <taxon>Acanthomorphata</taxon>
        <taxon>Eupercaria</taxon>
        <taxon>Perciformes</taxon>
        <taxon>Cottioidei</taxon>
        <taxon>Cottales</taxon>
        <taxon>Liparidae</taxon>
        <taxon>Liparis</taxon>
    </lineage>
</organism>
<dbReference type="AlphaFoldDB" id="A0A4Z2E8K4"/>
<evidence type="ECO:0000313" key="3">
    <source>
        <dbReference type="Proteomes" id="UP000314294"/>
    </source>
</evidence>
<evidence type="ECO:0000256" key="1">
    <source>
        <dbReference type="SAM" id="MobiDB-lite"/>
    </source>
</evidence>
<keyword evidence="3" id="KW-1185">Reference proteome</keyword>
<name>A0A4Z2E8K4_9TELE</name>
<evidence type="ECO:0000313" key="2">
    <source>
        <dbReference type="EMBL" id="TNN25137.1"/>
    </source>
</evidence>
<dbReference type="Proteomes" id="UP000314294">
    <property type="component" value="Unassembled WGS sequence"/>
</dbReference>
<feature type="compositionally biased region" description="Polar residues" evidence="1">
    <location>
        <begin position="11"/>
        <end position="29"/>
    </location>
</feature>
<comment type="caution">
    <text evidence="2">The sequence shown here is derived from an EMBL/GenBank/DDBJ whole genome shotgun (WGS) entry which is preliminary data.</text>
</comment>
<reference evidence="2 3" key="1">
    <citation type="submission" date="2019-03" db="EMBL/GenBank/DDBJ databases">
        <title>First draft genome of Liparis tanakae, snailfish: a comprehensive survey of snailfish specific genes.</title>
        <authorList>
            <person name="Kim W."/>
            <person name="Song I."/>
            <person name="Jeong J.-H."/>
            <person name="Kim D."/>
            <person name="Kim S."/>
            <person name="Ryu S."/>
            <person name="Song J.Y."/>
            <person name="Lee S.K."/>
        </authorList>
    </citation>
    <scope>NUCLEOTIDE SEQUENCE [LARGE SCALE GENOMIC DNA]</scope>
    <source>
        <tissue evidence="2">Muscle</tissue>
    </source>
</reference>
<accession>A0A4Z2E8K4</accession>
<feature type="region of interest" description="Disordered" evidence="1">
    <location>
        <begin position="1"/>
        <end position="32"/>
    </location>
</feature>